<dbReference type="SUPFAM" id="SSF53383">
    <property type="entry name" value="PLP-dependent transferases"/>
    <property type="match status" value="1"/>
</dbReference>
<evidence type="ECO:0000313" key="4">
    <source>
        <dbReference type="Proteomes" id="UP001320420"/>
    </source>
</evidence>
<dbReference type="AlphaFoldDB" id="A0AAN9V0B5"/>
<sequence length="441" mass="48135">MAPPQVSFGVPMRQTHFGFSPDYTPLNHGSYGAHPIAVREEHLAVRATAEEAPDPFIALNFAARLAKQRELTASLLHSPGGADEIVFVPNASTGTDTILKNLRWEAGRDVILCYEFLYPAVASGIAWIAERYGVGVEVVPVALPLSDDAFVEQMVNAARAVNNTKGEDGQNKRVRLAIIDTIASLPGARVPFERLVPALQAEGALVHVDGAHGIGHIEIDLAALNPDFFVTNLHKWLFVPRGCAAFYVPKRNQHLIRTTLPTSFGFRPLGPSTKSGQAGVEAEDEPGRFINMFDFTGTNDVTHWLCVEAAVKFREEICGGHANIQEYSHSIAQRGAAIAAETLGTEIMDSPGSCLRNCNFANVRLPLDVGSIPSPEKITPWMKITGVEESGTYFQTIIYRGHLYWRVSGTIYIEEADFHKGAKVLKGLCERAEKGEHVQKG</sequence>
<gene>
    <name evidence="3" type="ORF">SLS62_001113</name>
</gene>
<reference evidence="3 4" key="1">
    <citation type="submission" date="2024-02" db="EMBL/GenBank/DDBJ databases">
        <title>De novo assembly and annotation of 12 fungi associated with fruit tree decline syndrome in Ontario, Canada.</title>
        <authorList>
            <person name="Sulman M."/>
            <person name="Ellouze W."/>
            <person name="Ilyukhin E."/>
        </authorList>
    </citation>
    <scope>NUCLEOTIDE SEQUENCE [LARGE SCALE GENOMIC DNA]</scope>
    <source>
        <strain evidence="3 4">M11/M66-122</strain>
    </source>
</reference>
<evidence type="ECO:0000313" key="3">
    <source>
        <dbReference type="EMBL" id="KAK7756672.1"/>
    </source>
</evidence>
<name>A0AAN9V0B5_9PEZI</name>
<dbReference type="Pfam" id="PF00266">
    <property type="entry name" value="Aminotran_5"/>
    <property type="match status" value="1"/>
</dbReference>
<evidence type="ECO:0000256" key="1">
    <source>
        <dbReference type="ARBA" id="ARBA00022898"/>
    </source>
</evidence>
<proteinExistence type="predicted"/>
<dbReference type="InterPro" id="IPR015424">
    <property type="entry name" value="PyrdxlP-dep_Trfase"/>
</dbReference>
<evidence type="ECO:0000259" key="2">
    <source>
        <dbReference type="Pfam" id="PF00266"/>
    </source>
</evidence>
<organism evidence="3 4">
    <name type="scientific">Diatrype stigma</name>
    <dbReference type="NCBI Taxonomy" id="117547"/>
    <lineage>
        <taxon>Eukaryota</taxon>
        <taxon>Fungi</taxon>
        <taxon>Dikarya</taxon>
        <taxon>Ascomycota</taxon>
        <taxon>Pezizomycotina</taxon>
        <taxon>Sordariomycetes</taxon>
        <taxon>Xylariomycetidae</taxon>
        <taxon>Xylariales</taxon>
        <taxon>Diatrypaceae</taxon>
        <taxon>Diatrype</taxon>
    </lineage>
</organism>
<dbReference type="Gene3D" id="3.90.1150.10">
    <property type="entry name" value="Aspartate Aminotransferase, domain 1"/>
    <property type="match status" value="1"/>
</dbReference>
<dbReference type="InterPro" id="IPR015421">
    <property type="entry name" value="PyrdxlP-dep_Trfase_major"/>
</dbReference>
<feature type="domain" description="Aminotransferase class V" evidence="2">
    <location>
        <begin position="61"/>
        <end position="349"/>
    </location>
</feature>
<dbReference type="Gene3D" id="3.40.640.10">
    <property type="entry name" value="Type I PLP-dependent aspartate aminotransferase-like (Major domain)"/>
    <property type="match status" value="1"/>
</dbReference>
<dbReference type="InterPro" id="IPR015422">
    <property type="entry name" value="PyrdxlP-dep_Trfase_small"/>
</dbReference>
<dbReference type="EMBL" id="JAKJXP020000005">
    <property type="protein sequence ID" value="KAK7756672.1"/>
    <property type="molecule type" value="Genomic_DNA"/>
</dbReference>
<keyword evidence="1" id="KW-0663">Pyridoxal phosphate</keyword>
<dbReference type="PANTHER" id="PTHR43092">
    <property type="entry name" value="L-CYSTEINE DESULFHYDRASE"/>
    <property type="match status" value="1"/>
</dbReference>
<accession>A0AAN9V0B5</accession>
<protein>
    <recommendedName>
        <fullName evidence="2">Aminotransferase class V domain-containing protein</fullName>
    </recommendedName>
</protein>
<dbReference type="Proteomes" id="UP001320420">
    <property type="component" value="Unassembled WGS sequence"/>
</dbReference>
<comment type="caution">
    <text evidence="3">The sequence shown here is derived from an EMBL/GenBank/DDBJ whole genome shotgun (WGS) entry which is preliminary data.</text>
</comment>
<keyword evidence="4" id="KW-1185">Reference proteome</keyword>
<dbReference type="PANTHER" id="PTHR43092:SF2">
    <property type="entry name" value="HERCYNYLCYSTEINE SULFOXIDE LYASE"/>
    <property type="match status" value="1"/>
</dbReference>
<dbReference type="InterPro" id="IPR000192">
    <property type="entry name" value="Aminotrans_V_dom"/>
</dbReference>